<dbReference type="InterPro" id="IPR042099">
    <property type="entry name" value="ANL_N_sf"/>
</dbReference>
<dbReference type="InterPro" id="IPR050237">
    <property type="entry name" value="ATP-dep_AMP-bd_enzyme"/>
</dbReference>
<evidence type="ECO:0000313" key="3">
    <source>
        <dbReference type="Proteomes" id="UP001500908"/>
    </source>
</evidence>
<feature type="domain" description="AMP-dependent synthetase/ligase" evidence="1">
    <location>
        <begin position="17"/>
        <end position="390"/>
    </location>
</feature>
<gene>
    <name evidence="2" type="ORF">GCM10022402_01110</name>
</gene>
<comment type="caution">
    <text evidence="2">The sequence shown here is derived from an EMBL/GenBank/DDBJ whole genome shotgun (WGS) entry which is preliminary data.</text>
</comment>
<organism evidence="2 3">
    <name type="scientific">Salinactinospora qingdaonensis</name>
    <dbReference type="NCBI Taxonomy" id="702744"/>
    <lineage>
        <taxon>Bacteria</taxon>
        <taxon>Bacillati</taxon>
        <taxon>Actinomycetota</taxon>
        <taxon>Actinomycetes</taxon>
        <taxon>Streptosporangiales</taxon>
        <taxon>Nocardiopsidaceae</taxon>
        <taxon>Salinactinospora</taxon>
    </lineage>
</organism>
<protein>
    <submittedName>
        <fullName evidence="2">AMP-binding protein</fullName>
    </submittedName>
</protein>
<dbReference type="Proteomes" id="UP001500908">
    <property type="component" value="Unassembled WGS sequence"/>
</dbReference>
<reference evidence="3" key="1">
    <citation type="journal article" date="2019" name="Int. J. Syst. Evol. Microbiol.">
        <title>The Global Catalogue of Microorganisms (GCM) 10K type strain sequencing project: providing services to taxonomists for standard genome sequencing and annotation.</title>
        <authorList>
            <consortium name="The Broad Institute Genomics Platform"/>
            <consortium name="The Broad Institute Genome Sequencing Center for Infectious Disease"/>
            <person name="Wu L."/>
            <person name="Ma J."/>
        </authorList>
    </citation>
    <scope>NUCLEOTIDE SEQUENCE [LARGE SCALE GENOMIC DNA]</scope>
    <source>
        <strain evidence="3">JCM 17137</strain>
    </source>
</reference>
<dbReference type="InterPro" id="IPR000873">
    <property type="entry name" value="AMP-dep_synth/lig_dom"/>
</dbReference>
<proteinExistence type="predicted"/>
<dbReference type="EMBL" id="BAABDD010000001">
    <property type="protein sequence ID" value="GAA3724285.1"/>
    <property type="molecule type" value="Genomic_DNA"/>
</dbReference>
<evidence type="ECO:0000313" key="2">
    <source>
        <dbReference type="EMBL" id="GAA3724285.1"/>
    </source>
</evidence>
<dbReference type="PANTHER" id="PTHR43767:SF1">
    <property type="entry name" value="NONRIBOSOMAL PEPTIDE SYNTHASE PES1 (EUROFUNG)-RELATED"/>
    <property type="match status" value="1"/>
</dbReference>
<dbReference type="InterPro" id="IPR020845">
    <property type="entry name" value="AMP-binding_CS"/>
</dbReference>
<sequence length="532" mass="59104">MLQQLLPERAFYLGLLFEKAAARHGTTPVNLDQPLDSAPERGVDLTYSELADIVDDFAARLWAAGVRPTERIALYKSANFDIALLACAAARIGAVPVPLSPALNGGIIAELLQRLEQPWLLTDGAKLDIDLKDVELPELTRKVIVAGTQPHPAGPTLADLSGAPRRSAVRLHPTQPALITHTSGTTGISKLMVHTAQALFHRLLPQQAIAWPVRGRERVALCMSFVHSRFFHSLGVFLNYGNPLDILVDPDPEVVGPIFQRTRPGLVETHPNNFIQWEDLVDAPGSPLASVRYYSTTFDAIHPRTIQRLLGASRRKRPLMVQLYGQSETGPISGWWYTPKSAHKTDGRCVGLPLPGFIKVRAVGEDGRPVPRGQHGHLEVRSRGRVLTYLGEDERYRAQLNGSWWRLGDMGYLNRWGLLFLIDRDIDQIDSVDSNLELEDVLMSRLDELLEVVIVPDSSGAAVPLVSTRGDAPLDTERWSEATRDMPSLTEPLHIAFADLPRTSTWKVQRVQIRRMLQENTLRTLNTESAAR</sequence>
<evidence type="ECO:0000259" key="1">
    <source>
        <dbReference type="Pfam" id="PF00501"/>
    </source>
</evidence>
<dbReference type="PROSITE" id="PS00455">
    <property type="entry name" value="AMP_BINDING"/>
    <property type="match status" value="1"/>
</dbReference>
<accession>A0ABP7ETE0</accession>
<dbReference type="RefSeq" id="WP_344966238.1">
    <property type="nucleotide sequence ID" value="NZ_BAABDD010000001.1"/>
</dbReference>
<dbReference type="PANTHER" id="PTHR43767">
    <property type="entry name" value="LONG-CHAIN-FATTY-ACID--COA LIGASE"/>
    <property type="match status" value="1"/>
</dbReference>
<dbReference type="Pfam" id="PF00501">
    <property type="entry name" value="AMP-binding"/>
    <property type="match status" value="1"/>
</dbReference>
<keyword evidence="3" id="KW-1185">Reference proteome</keyword>
<dbReference type="SUPFAM" id="SSF56801">
    <property type="entry name" value="Acetyl-CoA synthetase-like"/>
    <property type="match status" value="1"/>
</dbReference>
<dbReference type="Gene3D" id="3.40.50.12780">
    <property type="entry name" value="N-terminal domain of ligase-like"/>
    <property type="match status" value="1"/>
</dbReference>
<name>A0ABP7ETE0_9ACTN</name>